<organism evidence="3 4">
    <name type="scientific">Sphingomonas hankyongi</name>
    <dbReference type="NCBI Taxonomy" id="2908209"/>
    <lineage>
        <taxon>Bacteria</taxon>
        <taxon>Pseudomonadati</taxon>
        <taxon>Pseudomonadota</taxon>
        <taxon>Alphaproteobacteria</taxon>
        <taxon>Sphingomonadales</taxon>
        <taxon>Sphingomonadaceae</taxon>
        <taxon>Sphingomonas</taxon>
    </lineage>
</organism>
<dbReference type="Proteomes" id="UP001165342">
    <property type="component" value="Unassembled WGS sequence"/>
</dbReference>
<comment type="caution">
    <text evidence="3">The sequence shown here is derived from an EMBL/GenBank/DDBJ whole genome shotgun (WGS) entry which is preliminary data.</text>
</comment>
<protein>
    <recommendedName>
        <fullName evidence="5">C-type lysozyme inhibitor domain-containing protein</fullName>
    </recommendedName>
</protein>
<evidence type="ECO:0000256" key="1">
    <source>
        <dbReference type="SAM" id="MobiDB-lite"/>
    </source>
</evidence>
<name>A0ABT0RZX3_9SPHN</name>
<accession>A0ABT0RZX3</accession>
<gene>
    <name evidence="3" type="ORF">LZ538_02615</name>
</gene>
<feature type="region of interest" description="Disordered" evidence="1">
    <location>
        <begin position="77"/>
        <end position="102"/>
    </location>
</feature>
<feature type="chain" id="PRO_5045368039" description="C-type lysozyme inhibitor domain-containing protein" evidence="2">
    <location>
        <begin position="18"/>
        <end position="126"/>
    </location>
</feature>
<proteinExistence type="predicted"/>
<dbReference type="RefSeq" id="WP_249830437.1">
    <property type="nucleotide sequence ID" value="NZ_JAMGBE010000001.1"/>
</dbReference>
<evidence type="ECO:0000256" key="2">
    <source>
        <dbReference type="SAM" id="SignalP"/>
    </source>
</evidence>
<keyword evidence="2" id="KW-0732">Signal</keyword>
<evidence type="ECO:0008006" key="5">
    <source>
        <dbReference type="Google" id="ProtNLM"/>
    </source>
</evidence>
<reference evidence="3" key="1">
    <citation type="submission" date="2022-05" db="EMBL/GenBank/DDBJ databases">
        <authorList>
            <person name="Jo J.-H."/>
            <person name="Im W.-T."/>
        </authorList>
    </citation>
    <scope>NUCLEOTIDE SEQUENCE</scope>
    <source>
        <strain evidence="3">SE220</strain>
    </source>
</reference>
<dbReference type="PROSITE" id="PS51257">
    <property type="entry name" value="PROKAR_LIPOPROTEIN"/>
    <property type="match status" value="1"/>
</dbReference>
<feature type="signal peptide" evidence="2">
    <location>
        <begin position="1"/>
        <end position="17"/>
    </location>
</feature>
<evidence type="ECO:0000313" key="4">
    <source>
        <dbReference type="Proteomes" id="UP001165342"/>
    </source>
</evidence>
<sequence length="126" mass="12879">MTRTPLLITLAAAAALAGCNSESHTIVSGPDEGEPTNVAANANVTLPPSISASKVYRCADNDVVYVDWMSDGTANIRAKKDDNPTHLSAAQPGKPLTAQGFSLNGAPTASSVKIAVPGQSEETCKA</sequence>
<keyword evidence="4" id="KW-1185">Reference proteome</keyword>
<evidence type="ECO:0000313" key="3">
    <source>
        <dbReference type="EMBL" id="MCL6728946.1"/>
    </source>
</evidence>
<dbReference type="EMBL" id="JAMGBE010000001">
    <property type="protein sequence ID" value="MCL6728946.1"/>
    <property type="molecule type" value="Genomic_DNA"/>
</dbReference>